<dbReference type="EMBL" id="CM026430">
    <property type="protein sequence ID" value="KAG0562714.1"/>
    <property type="molecule type" value="Genomic_DNA"/>
</dbReference>
<protein>
    <recommendedName>
        <fullName evidence="4">Secreted protein</fullName>
    </recommendedName>
</protein>
<name>A0A8T0GX71_CERPU</name>
<evidence type="ECO:0000313" key="2">
    <source>
        <dbReference type="EMBL" id="KAG0562714.1"/>
    </source>
</evidence>
<proteinExistence type="predicted"/>
<evidence type="ECO:0000313" key="3">
    <source>
        <dbReference type="Proteomes" id="UP000822688"/>
    </source>
</evidence>
<feature type="signal peptide" evidence="1">
    <location>
        <begin position="1"/>
        <end position="15"/>
    </location>
</feature>
<comment type="caution">
    <text evidence="2">The sequence shown here is derived from an EMBL/GenBank/DDBJ whole genome shotgun (WGS) entry which is preliminary data.</text>
</comment>
<keyword evidence="1" id="KW-0732">Signal</keyword>
<keyword evidence="3" id="KW-1185">Reference proteome</keyword>
<gene>
    <name evidence="2" type="ORF">KC19_9G166900</name>
</gene>
<feature type="chain" id="PRO_5035790935" description="Secreted protein" evidence="1">
    <location>
        <begin position="16"/>
        <end position="74"/>
    </location>
</feature>
<organism evidence="2 3">
    <name type="scientific">Ceratodon purpureus</name>
    <name type="common">Fire moss</name>
    <name type="synonym">Dicranum purpureum</name>
    <dbReference type="NCBI Taxonomy" id="3225"/>
    <lineage>
        <taxon>Eukaryota</taxon>
        <taxon>Viridiplantae</taxon>
        <taxon>Streptophyta</taxon>
        <taxon>Embryophyta</taxon>
        <taxon>Bryophyta</taxon>
        <taxon>Bryophytina</taxon>
        <taxon>Bryopsida</taxon>
        <taxon>Dicranidae</taxon>
        <taxon>Pseudoditrichales</taxon>
        <taxon>Ditrichaceae</taxon>
        <taxon>Ceratodon</taxon>
    </lineage>
</organism>
<evidence type="ECO:0008006" key="4">
    <source>
        <dbReference type="Google" id="ProtNLM"/>
    </source>
</evidence>
<dbReference type="AlphaFoldDB" id="A0A8T0GX71"/>
<evidence type="ECO:0000256" key="1">
    <source>
        <dbReference type="SAM" id="SignalP"/>
    </source>
</evidence>
<dbReference type="Proteomes" id="UP000822688">
    <property type="component" value="Chromosome 9"/>
</dbReference>
<sequence>MLLLVTSCLLQTILSLTHLISYAFTYRTEDRARCPVLKLDICVLLTIVCTRCPHIGVCPQELEIFRAIELFTIL</sequence>
<reference evidence="2" key="1">
    <citation type="submission" date="2020-06" db="EMBL/GenBank/DDBJ databases">
        <title>WGS assembly of Ceratodon purpureus strain R40.</title>
        <authorList>
            <person name="Carey S.B."/>
            <person name="Jenkins J."/>
            <person name="Shu S."/>
            <person name="Lovell J.T."/>
            <person name="Sreedasyam A."/>
            <person name="Maumus F."/>
            <person name="Tiley G.P."/>
            <person name="Fernandez-Pozo N."/>
            <person name="Barry K."/>
            <person name="Chen C."/>
            <person name="Wang M."/>
            <person name="Lipzen A."/>
            <person name="Daum C."/>
            <person name="Saski C.A."/>
            <person name="Payton A.C."/>
            <person name="Mcbreen J.C."/>
            <person name="Conrad R.E."/>
            <person name="Kollar L.M."/>
            <person name="Olsson S."/>
            <person name="Huttunen S."/>
            <person name="Landis J.B."/>
            <person name="Wickett N.J."/>
            <person name="Johnson M.G."/>
            <person name="Rensing S.A."/>
            <person name="Grimwood J."/>
            <person name="Schmutz J."/>
            <person name="Mcdaniel S.F."/>
        </authorList>
    </citation>
    <scope>NUCLEOTIDE SEQUENCE</scope>
    <source>
        <strain evidence="2">R40</strain>
    </source>
</reference>
<accession>A0A8T0GX71</accession>